<evidence type="ECO:0000256" key="1">
    <source>
        <dbReference type="ARBA" id="ARBA00004141"/>
    </source>
</evidence>
<evidence type="ECO:0000256" key="2">
    <source>
        <dbReference type="ARBA" id="ARBA00007362"/>
    </source>
</evidence>
<proteinExistence type="inferred from homology"/>
<name>A0A938WJ52_9BACT</name>
<feature type="transmembrane region" description="Helical" evidence="6">
    <location>
        <begin position="243"/>
        <end position="264"/>
    </location>
</feature>
<dbReference type="InterPro" id="IPR050638">
    <property type="entry name" value="AA-Vitamin_Transporters"/>
</dbReference>
<evidence type="ECO:0000256" key="6">
    <source>
        <dbReference type="SAM" id="Phobius"/>
    </source>
</evidence>
<dbReference type="GO" id="GO:0016020">
    <property type="term" value="C:membrane"/>
    <property type="evidence" value="ECO:0007669"/>
    <property type="project" value="UniProtKB-SubCell"/>
</dbReference>
<dbReference type="EMBL" id="JACJJL010000001">
    <property type="protein sequence ID" value="MBM6660329.1"/>
    <property type="molecule type" value="Genomic_DNA"/>
</dbReference>
<dbReference type="Proteomes" id="UP000764045">
    <property type="component" value="Unassembled WGS sequence"/>
</dbReference>
<dbReference type="PANTHER" id="PTHR32322">
    <property type="entry name" value="INNER MEMBRANE TRANSPORTER"/>
    <property type="match status" value="1"/>
</dbReference>
<keyword evidence="3 6" id="KW-0812">Transmembrane</keyword>
<evidence type="ECO:0000256" key="4">
    <source>
        <dbReference type="ARBA" id="ARBA00022989"/>
    </source>
</evidence>
<reference evidence="8 9" key="1">
    <citation type="journal article" date="2021" name="Sci. Rep.">
        <title>The distribution of antibiotic resistance genes in chicken gut microbiota commensals.</title>
        <authorList>
            <person name="Juricova H."/>
            <person name="Matiasovicova J."/>
            <person name="Kubasova T."/>
            <person name="Cejkova D."/>
            <person name="Rychlik I."/>
        </authorList>
    </citation>
    <scope>NUCLEOTIDE SEQUENCE [LARGE SCALE GENOMIC DNA]</scope>
    <source>
        <strain evidence="8 9">An819</strain>
    </source>
</reference>
<keyword evidence="4 6" id="KW-1133">Transmembrane helix</keyword>
<evidence type="ECO:0000256" key="3">
    <source>
        <dbReference type="ARBA" id="ARBA00022692"/>
    </source>
</evidence>
<dbReference type="AlphaFoldDB" id="A0A938WJ52"/>
<dbReference type="InterPro" id="IPR000620">
    <property type="entry name" value="EamA_dom"/>
</dbReference>
<keyword evidence="9" id="KW-1185">Reference proteome</keyword>
<accession>A0A938WJ52</accession>
<feature type="transmembrane region" description="Helical" evidence="6">
    <location>
        <begin position="94"/>
        <end position="115"/>
    </location>
</feature>
<feature type="domain" description="EamA" evidence="7">
    <location>
        <begin position="7"/>
        <end position="139"/>
    </location>
</feature>
<feature type="domain" description="EamA" evidence="7">
    <location>
        <begin position="150"/>
        <end position="286"/>
    </location>
</feature>
<feature type="transmembrane region" description="Helical" evidence="6">
    <location>
        <begin position="68"/>
        <end position="88"/>
    </location>
</feature>
<keyword evidence="5 6" id="KW-0472">Membrane</keyword>
<dbReference type="Gene3D" id="1.10.3730.20">
    <property type="match status" value="1"/>
</dbReference>
<dbReference type="SUPFAM" id="SSF103481">
    <property type="entry name" value="Multidrug resistance efflux transporter EmrE"/>
    <property type="match status" value="2"/>
</dbReference>
<comment type="similarity">
    <text evidence="2">Belongs to the EamA transporter family.</text>
</comment>
<organism evidence="8 9">
    <name type="scientific">Marseilla massiliensis</name>
    <dbReference type="NCBI Taxonomy" id="1841864"/>
    <lineage>
        <taxon>Bacteria</taxon>
        <taxon>Pseudomonadati</taxon>
        <taxon>Bacteroidota</taxon>
        <taxon>Bacteroidia</taxon>
        <taxon>Bacteroidales</taxon>
        <taxon>Prevotellaceae</taxon>
        <taxon>Marseilla</taxon>
    </lineage>
</organism>
<sequence length="302" mass="31483">MNSSVRGATCGVIAAVAYGTNPLFSLNLYAAGMDVESVLFYRFAFAALVLAAAMLLTRHSLAVSRRQLMALVPAGVVFAMSSQTLYQSFLYMDAGVACSILFIYPILVAVIMTLFFHERASLLTYGCIALATAGIAMLYQGDGSGALSTVGLMLVVASSLCYALYIVGVDHSVLRTVPSARMTFWVLASGAAVFFALSGFGARLHPIGADPAVVGNVVGVALVPTIIPILFINIAIKDVGPTYSAIIGALEPVTALVIGASVFGEHITGRIALGALMILVAVTLIVARPLLHRLPLGGRSNV</sequence>
<feature type="transmembrane region" description="Helical" evidence="6">
    <location>
        <begin position="180"/>
        <end position="201"/>
    </location>
</feature>
<feature type="transmembrane region" description="Helical" evidence="6">
    <location>
        <begin position="213"/>
        <end position="236"/>
    </location>
</feature>
<feature type="transmembrane region" description="Helical" evidence="6">
    <location>
        <begin position="146"/>
        <end position="168"/>
    </location>
</feature>
<gene>
    <name evidence="8" type="ORF">H6B30_00920</name>
</gene>
<dbReference type="RefSeq" id="WP_205106984.1">
    <property type="nucleotide sequence ID" value="NZ_JACJJL010000001.1"/>
</dbReference>
<protein>
    <submittedName>
        <fullName evidence="8">EamA family transporter</fullName>
    </submittedName>
</protein>
<comment type="caution">
    <text evidence="8">The sequence shown here is derived from an EMBL/GenBank/DDBJ whole genome shotgun (WGS) entry which is preliminary data.</text>
</comment>
<dbReference type="InterPro" id="IPR037185">
    <property type="entry name" value="EmrE-like"/>
</dbReference>
<dbReference type="Pfam" id="PF00892">
    <property type="entry name" value="EamA"/>
    <property type="match status" value="2"/>
</dbReference>
<evidence type="ECO:0000313" key="8">
    <source>
        <dbReference type="EMBL" id="MBM6660329.1"/>
    </source>
</evidence>
<comment type="subcellular location">
    <subcellularLocation>
        <location evidence="1">Membrane</location>
        <topology evidence="1">Multi-pass membrane protein</topology>
    </subcellularLocation>
</comment>
<feature type="transmembrane region" description="Helical" evidence="6">
    <location>
        <begin position="12"/>
        <end position="32"/>
    </location>
</feature>
<evidence type="ECO:0000313" key="9">
    <source>
        <dbReference type="Proteomes" id="UP000764045"/>
    </source>
</evidence>
<evidence type="ECO:0000259" key="7">
    <source>
        <dbReference type="Pfam" id="PF00892"/>
    </source>
</evidence>
<feature type="transmembrane region" description="Helical" evidence="6">
    <location>
        <begin position="270"/>
        <end position="291"/>
    </location>
</feature>
<dbReference type="PANTHER" id="PTHR32322:SF2">
    <property type="entry name" value="EAMA DOMAIN-CONTAINING PROTEIN"/>
    <property type="match status" value="1"/>
</dbReference>
<feature type="transmembrane region" description="Helical" evidence="6">
    <location>
        <begin position="38"/>
        <end position="56"/>
    </location>
</feature>
<evidence type="ECO:0000256" key="5">
    <source>
        <dbReference type="ARBA" id="ARBA00023136"/>
    </source>
</evidence>
<feature type="transmembrane region" description="Helical" evidence="6">
    <location>
        <begin position="122"/>
        <end position="140"/>
    </location>
</feature>